<dbReference type="Proteomes" id="UP000000561">
    <property type="component" value="Chromosome 21"/>
</dbReference>
<dbReference type="GeneID" id="23568068"/>
<dbReference type="KEGG" id="uma:UMAG_12323"/>
<proteinExistence type="predicted"/>
<name>A0A0D1DNM5_MYCMD</name>
<dbReference type="AlphaFoldDB" id="A0A0D1DNM5"/>
<accession>A0A0D1DNM5</accession>
<evidence type="ECO:0000313" key="1">
    <source>
        <dbReference type="EMBL" id="KIS66024.1"/>
    </source>
</evidence>
<evidence type="ECO:0000313" key="2">
    <source>
        <dbReference type="Proteomes" id="UP000000561"/>
    </source>
</evidence>
<dbReference type="InParanoid" id="A0A0D1DNM5"/>
<dbReference type="EMBL" id="CM003160">
    <property type="protein sequence ID" value="KIS66024.1"/>
    <property type="molecule type" value="Genomic_DNA"/>
</dbReference>
<gene>
    <name evidence="1" type="ORF">UMAG_12323</name>
</gene>
<dbReference type="VEuPathDB" id="FungiDB:UMAG_12323"/>
<keyword evidence="2" id="KW-1185">Reference proteome</keyword>
<sequence length="113" mass="12497">MQTDELNNLNFTAMQRCSSLTASQDSLSPSRARSPSCATFFPSTSAADEAMRRKVPPPPTVLSSWSMLASLVLISWNASRPLMRWSFSMFPKIVASCFERLTAPNATMNVTFI</sequence>
<protein>
    <submittedName>
        <fullName evidence="1">Uncharacterized protein</fullName>
    </submittedName>
</protein>
<organism evidence="1 2">
    <name type="scientific">Mycosarcoma maydis</name>
    <name type="common">Corn smut fungus</name>
    <name type="synonym">Ustilago maydis</name>
    <dbReference type="NCBI Taxonomy" id="5270"/>
    <lineage>
        <taxon>Eukaryota</taxon>
        <taxon>Fungi</taxon>
        <taxon>Dikarya</taxon>
        <taxon>Basidiomycota</taxon>
        <taxon>Ustilaginomycotina</taxon>
        <taxon>Ustilaginomycetes</taxon>
        <taxon>Ustilaginales</taxon>
        <taxon>Ustilaginaceae</taxon>
        <taxon>Mycosarcoma</taxon>
    </lineage>
</organism>
<reference evidence="1 2" key="1">
    <citation type="journal article" date="2006" name="Nature">
        <title>Insights from the genome of the biotrophic fungal plant pathogen Ustilago maydis.</title>
        <authorList>
            <person name="Kamper J."/>
            <person name="Kahmann R."/>
            <person name="Bolker M."/>
            <person name="Ma L.J."/>
            <person name="Brefort T."/>
            <person name="Saville B.J."/>
            <person name="Banuett F."/>
            <person name="Kronstad J.W."/>
            <person name="Gold S.E."/>
            <person name="Muller O."/>
            <person name="Perlin M.H."/>
            <person name="Wosten H.A."/>
            <person name="de Vries R."/>
            <person name="Ruiz-Herrera J."/>
            <person name="Reynaga-Pena C.G."/>
            <person name="Snetselaar K."/>
            <person name="McCann M."/>
            <person name="Perez-Martin J."/>
            <person name="Feldbrugge M."/>
            <person name="Basse C.W."/>
            <person name="Steinberg G."/>
            <person name="Ibeas J.I."/>
            <person name="Holloman W."/>
            <person name="Guzman P."/>
            <person name="Farman M."/>
            <person name="Stajich J.E."/>
            <person name="Sentandreu R."/>
            <person name="Gonzalez-Prieto J.M."/>
            <person name="Kennell J.C."/>
            <person name="Molina L."/>
            <person name="Schirawski J."/>
            <person name="Mendoza-Mendoza A."/>
            <person name="Greilinger D."/>
            <person name="Munch K."/>
            <person name="Rossel N."/>
            <person name="Scherer M."/>
            <person name="Vranes M."/>
            <person name="Ladendorf O."/>
            <person name="Vincon V."/>
            <person name="Fuchs U."/>
            <person name="Sandrock B."/>
            <person name="Meng S."/>
            <person name="Ho E.C."/>
            <person name="Cahill M.J."/>
            <person name="Boyce K.J."/>
            <person name="Klose J."/>
            <person name="Klosterman S.J."/>
            <person name="Deelstra H.J."/>
            <person name="Ortiz-Castellanos L."/>
            <person name="Li W."/>
            <person name="Sanchez-Alonso P."/>
            <person name="Schreier P.H."/>
            <person name="Hauser-Hahn I."/>
            <person name="Vaupel M."/>
            <person name="Koopmann E."/>
            <person name="Friedrich G."/>
            <person name="Voss H."/>
            <person name="Schluter T."/>
            <person name="Margolis J."/>
            <person name="Platt D."/>
            <person name="Swimmer C."/>
            <person name="Gnirke A."/>
            <person name="Chen F."/>
            <person name="Vysotskaia V."/>
            <person name="Mannhaupt G."/>
            <person name="Guldener U."/>
            <person name="Munsterkotter M."/>
            <person name="Haase D."/>
            <person name="Oesterheld M."/>
            <person name="Mewes H.W."/>
            <person name="Mauceli E.W."/>
            <person name="DeCaprio D."/>
            <person name="Wade C.M."/>
            <person name="Butler J."/>
            <person name="Young S."/>
            <person name="Jaffe D.B."/>
            <person name="Calvo S."/>
            <person name="Nusbaum C."/>
            <person name="Galagan J."/>
            <person name="Birren B.W."/>
        </authorList>
    </citation>
    <scope>NUCLEOTIDE SEQUENCE [LARGE SCALE GENOMIC DNA]</scope>
    <source>
        <strain evidence="2">DSM 14603 / FGSC 9021 / UM521</strain>
    </source>
</reference>
<dbReference type="OrthoDB" id="5059218at2759"/>
<dbReference type="RefSeq" id="XP_011392524.1">
    <property type="nucleotide sequence ID" value="XM_011394222.1"/>
</dbReference>